<name>A0A8C4N3Y1_EPTBU</name>
<reference evidence="7" key="1">
    <citation type="submission" date="2025-08" db="UniProtKB">
        <authorList>
            <consortium name="Ensembl"/>
        </authorList>
    </citation>
    <scope>IDENTIFICATION</scope>
</reference>
<evidence type="ECO:0000256" key="4">
    <source>
        <dbReference type="ARBA" id="ARBA00023295"/>
    </source>
</evidence>
<keyword evidence="4 6" id="KW-0326">Glycosidase</keyword>
<dbReference type="Gene3D" id="3.40.50.450">
    <property type="match status" value="1"/>
</dbReference>
<keyword evidence="3 6" id="KW-0546">Nucleotide metabolism</keyword>
<comment type="subcellular location">
    <subcellularLocation>
        <location evidence="6">Cytoplasm</location>
    </subcellularLocation>
    <subcellularLocation>
        <location evidence="6">Nucleus</location>
    </subcellularLocation>
</comment>
<keyword evidence="2 6" id="KW-0378">Hydrolase</keyword>
<evidence type="ECO:0000256" key="3">
    <source>
        <dbReference type="ARBA" id="ARBA00023080"/>
    </source>
</evidence>
<dbReference type="Pfam" id="PF05014">
    <property type="entry name" value="Nuc_deoxyrib_tr"/>
    <property type="match status" value="1"/>
</dbReference>
<evidence type="ECO:0000256" key="1">
    <source>
        <dbReference type="ARBA" id="ARBA00011407"/>
    </source>
</evidence>
<comment type="catalytic activity">
    <reaction evidence="6">
        <text>a purine 2'-deoxyribonucleoside 5'-phosphate + H2O = a purine nucleobase + 2-deoxy-D-ribose 5-phosphate</text>
        <dbReference type="Rhea" id="RHEA:51132"/>
        <dbReference type="ChEBI" id="CHEBI:15377"/>
        <dbReference type="ChEBI" id="CHEBI:26386"/>
        <dbReference type="ChEBI" id="CHEBI:62877"/>
        <dbReference type="ChEBI" id="CHEBI:142198"/>
    </reaction>
</comment>
<evidence type="ECO:0000313" key="7">
    <source>
        <dbReference type="Ensembl" id="ENSEBUP00000001077.1"/>
    </source>
</evidence>
<dbReference type="SUPFAM" id="SSF52309">
    <property type="entry name" value="N-(deoxy)ribosyltransferase-like"/>
    <property type="match status" value="1"/>
</dbReference>
<evidence type="ECO:0000313" key="8">
    <source>
        <dbReference type="Proteomes" id="UP000694388"/>
    </source>
</evidence>
<reference evidence="7" key="2">
    <citation type="submission" date="2025-09" db="UniProtKB">
        <authorList>
            <consortium name="Ensembl"/>
        </authorList>
    </citation>
    <scope>IDENTIFICATION</scope>
</reference>
<dbReference type="InterPro" id="IPR028607">
    <property type="entry name" value="DNPH1"/>
</dbReference>
<accession>A0A8C4N3Y1</accession>
<feature type="binding site" evidence="6">
    <location>
        <begin position="128"/>
        <end position="130"/>
    </location>
    <ligand>
        <name>substrate</name>
        <note>ligand shared between homodimeric partners</note>
    </ligand>
</feature>
<dbReference type="GO" id="GO:0009159">
    <property type="term" value="P:deoxyribonucleoside monophosphate catabolic process"/>
    <property type="evidence" value="ECO:0007669"/>
    <property type="project" value="InterPro"/>
</dbReference>
<dbReference type="Proteomes" id="UP000694388">
    <property type="component" value="Unplaced"/>
</dbReference>
<dbReference type="Ensembl" id="ENSEBUT00000001394.1">
    <property type="protein sequence ID" value="ENSEBUP00000001077.1"/>
    <property type="gene ID" value="ENSEBUG00000001024.1"/>
</dbReference>
<organism evidence="7 8">
    <name type="scientific">Eptatretus burgeri</name>
    <name type="common">Inshore hagfish</name>
    <dbReference type="NCBI Taxonomy" id="7764"/>
    <lineage>
        <taxon>Eukaryota</taxon>
        <taxon>Metazoa</taxon>
        <taxon>Chordata</taxon>
        <taxon>Craniata</taxon>
        <taxon>Vertebrata</taxon>
        <taxon>Cyclostomata</taxon>
        <taxon>Myxini</taxon>
        <taxon>Myxiniformes</taxon>
        <taxon>Myxinidae</taxon>
        <taxon>Eptatretinae</taxon>
        <taxon>Eptatretus</taxon>
    </lineage>
</organism>
<dbReference type="GeneTree" id="ENSGT00390000001216"/>
<dbReference type="AlphaFoldDB" id="A0A8C4N3Y1"/>
<keyword evidence="6" id="KW-0539">Nucleus</keyword>
<dbReference type="FunFam" id="3.40.50.450:FF:000019">
    <property type="entry name" value="2'-deoxynucleoside 5'-phosphate N-hydrolase 1"/>
    <property type="match status" value="1"/>
</dbReference>
<comment type="catalytic activity">
    <reaction evidence="5">
        <text>5-hydroxymethyl-dUMP + H2O = 5-hydroxymethyluracil + 2-deoxy-D-ribose 5-phosphate</text>
        <dbReference type="Rhea" id="RHEA:77099"/>
        <dbReference type="ChEBI" id="CHEBI:15377"/>
        <dbReference type="ChEBI" id="CHEBI:16964"/>
        <dbReference type="ChEBI" id="CHEBI:62877"/>
        <dbReference type="ChEBI" id="CHEBI:90409"/>
    </reaction>
    <physiologicalReaction direction="left-to-right" evidence="5">
        <dbReference type="Rhea" id="RHEA:77100"/>
    </physiologicalReaction>
</comment>
<dbReference type="EC" id="3.2.2.-" evidence="6"/>
<feature type="binding site" description="in other chain" evidence="6">
    <location>
        <position position="38"/>
    </location>
    <ligand>
        <name>substrate</name>
        <note>ligand shared between homodimeric partners</note>
    </ligand>
</feature>
<dbReference type="PANTHER" id="PTHR15364:SF0">
    <property type="entry name" value="2'-DEOXYNUCLEOSIDE 5'-PHOSPHATE N-HYDROLASE 1"/>
    <property type="match status" value="1"/>
</dbReference>
<proteinExistence type="inferred from homology"/>
<comment type="function">
    <text evidence="6">Catalyzes the cleavage of the N-glycosidic bond of deoxyribonucleoside 5'-monophosphates to yield deoxyribose 5-phosphate and a purine or pyrimidine base. Deoxyribonucleoside 5'-monophosphates containing purine bases are preferred to those containing pyrimidine bases.</text>
</comment>
<keyword evidence="6" id="KW-0963">Cytoplasm</keyword>
<evidence type="ECO:0000256" key="2">
    <source>
        <dbReference type="ARBA" id="ARBA00022801"/>
    </source>
</evidence>
<feature type="binding site" description="in other chain" evidence="6">
    <location>
        <position position="104"/>
    </location>
    <ligand>
        <name>substrate</name>
        <note>ligand shared between homodimeric partners</note>
    </ligand>
</feature>
<evidence type="ECO:0000256" key="5">
    <source>
        <dbReference type="ARBA" id="ARBA00047460"/>
    </source>
</evidence>
<comment type="catalytic activity">
    <reaction evidence="6">
        <text>a pyrimidine 2'-deoxyribonucleoside 5'-phosphate + H2O = a pyrimidine nucleobase + 2-deoxy-D-ribose 5-phosphate</text>
        <dbReference type="Rhea" id="RHEA:57852"/>
        <dbReference type="ChEBI" id="CHEBI:15377"/>
        <dbReference type="ChEBI" id="CHEBI:26432"/>
        <dbReference type="ChEBI" id="CHEBI:62877"/>
        <dbReference type="ChEBI" id="CHEBI:142209"/>
    </reaction>
</comment>
<dbReference type="GO" id="GO:0005634">
    <property type="term" value="C:nucleus"/>
    <property type="evidence" value="ECO:0007669"/>
    <property type="project" value="UniProtKB-SubCell"/>
</dbReference>
<comment type="subunit">
    <text evidence="1 6">Monomer and homodimer.</text>
</comment>
<dbReference type="PANTHER" id="PTHR15364">
    <property type="entry name" value="2'-DEOXYNUCLEOSIDE 5'-PHOSPHATE N-HYDROLASE 1"/>
    <property type="match status" value="1"/>
</dbReference>
<sequence length="169" mass="18822">MLLMNCSLYEKVGDMDMVAPVVYLCASIRGGRQHCASYAELARLLSTYGRLLNPHVGNMSMHGAEAIGTLQGDKRIHDRDVQWLEEADVVVAEVTQPSLGVGYEIGRAVAMNKPILCLFRPEPGLQLSAMVRGAHDRTKIIVRDYGDDNLAEILREFFKPYLENESLTL</sequence>
<dbReference type="GO" id="GO:0005737">
    <property type="term" value="C:cytoplasm"/>
    <property type="evidence" value="ECO:0007669"/>
    <property type="project" value="UniProtKB-SubCell"/>
</dbReference>
<comment type="similarity">
    <text evidence="6">Belongs to the 2'-deoxynucleoside 5'-phosphate N-hydrolase 1 family.</text>
</comment>
<dbReference type="GO" id="GO:0042802">
    <property type="term" value="F:identical protein binding"/>
    <property type="evidence" value="ECO:0007669"/>
    <property type="project" value="UniProtKB-ARBA"/>
</dbReference>
<protein>
    <recommendedName>
        <fullName evidence="6">2'-deoxynucleoside 5'-phosphate N-hydrolase 1</fullName>
        <ecNumber evidence="6">3.2.2.-</ecNumber>
    </recommendedName>
</protein>
<comment type="caution">
    <text evidence="6">Lacks conserved residue(s) required for the propagation of feature annotation.</text>
</comment>
<dbReference type="HAMAP" id="MF_03036">
    <property type="entry name" value="Nuc_phosphate_hydrolase"/>
    <property type="match status" value="1"/>
</dbReference>
<gene>
    <name evidence="6" type="primary">DNPH1</name>
</gene>
<evidence type="ECO:0000256" key="6">
    <source>
        <dbReference type="HAMAP-Rule" id="MF_03036"/>
    </source>
</evidence>
<dbReference type="InterPro" id="IPR007710">
    <property type="entry name" value="Nucleoside_deoxyribTrfase"/>
</dbReference>
<dbReference type="GO" id="GO:0006195">
    <property type="term" value="P:purine nucleotide catabolic process"/>
    <property type="evidence" value="ECO:0007669"/>
    <property type="project" value="UniProtKB-ARBA"/>
</dbReference>
<keyword evidence="8" id="KW-1185">Reference proteome</keyword>
<dbReference type="InterPro" id="IPR051239">
    <property type="entry name" value="2'-dNMP_N-hydrolase"/>
</dbReference>
<dbReference type="GO" id="GO:0070694">
    <property type="term" value="F:5-hydroxymethyl-dUMP N-hydrolase activity"/>
    <property type="evidence" value="ECO:0007669"/>
    <property type="project" value="InterPro"/>
</dbReference>
<dbReference type="GO" id="GO:0009116">
    <property type="term" value="P:nucleoside metabolic process"/>
    <property type="evidence" value="ECO:0007669"/>
    <property type="project" value="UniProtKB-UniRule"/>
</dbReference>